<evidence type="ECO:0000313" key="8">
    <source>
        <dbReference type="EMBL" id="MFC4825861.1"/>
    </source>
</evidence>
<feature type="transmembrane region" description="Helical" evidence="6">
    <location>
        <begin position="16"/>
        <end position="36"/>
    </location>
</feature>
<evidence type="ECO:0000256" key="5">
    <source>
        <dbReference type="ARBA" id="ARBA00023136"/>
    </source>
</evidence>
<keyword evidence="5 6" id="KW-0472">Membrane</keyword>
<name>A0ABD5Q6K9_9EURY</name>
<dbReference type="Pfam" id="PF09335">
    <property type="entry name" value="VTT_dom"/>
    <property type="match status" value="1"/>
</dbReference>
<reference evidence="8 9" key="1">
    <citation type="journal article" date="2019" name="Int. J. Syst. Evol. Microbiol.">
        <title>The Global Catalogue of Microorganisms (GCM) 10K type strain sequencing project: providing services to taxonomists for standard genome sequencing and annotation.</title>
        <authorList>
            <consortium name="The Broad Institute Genomics Platform"/>
            <consortium name="The Broad Institute Genome Sequencing Center for Infectious Disease"/>
            <person name="Wu L."/>
            <person name="Ma J."/>
        </authorList>
    </citation>
    <scope>NUCLEOTIDE SEQUENCE [LARGE SCALE GENOMIC DNA]</scope>
    <source>
        <strain evidence="8 9">XZYJ18</strain>
    </source>
</reference>
<dbReference type="GO" id="GO:0005886">
    <property type="term" value="C:plasma membrane"/>
    <property type="evidence" value="ECO:0007669"/>
    <property type="project" value="UniProtKB-SubCell"/>
</dbReference>
<evidence type="ECO:0000313" key="9">
    <source>
        <dbReference type="Proteomes" id="UP001595945"/>
    </source>
</evidence>
<feature type="transmembrane region" description="Helical" evidence="6">
    <location>
        <begin position="116"/>
        <end position="138"/>
    </location>
</feature>
<protein>
    <submittedName>
        <fullName evidence="8">DedA family protein</fullName>
    </submittedName>
</protein>
<keyword evidence="4 6" id="KW-1133">Transmembrane helix</keyword>
<dbReference type="RefSeq" id="WP_254268511.1">
    <property type="nucleotide sequence ID" value="NZ_CP100400.1"/>
</dbReference>
<evidence type="ECO:0000256" key="1">
    <source>
        <dbReference type="ARBA" id="ARBA00004651"/>
    </source>
</evidence>
<feature type="transmembrane region" description="Helical" evidence="6">
    <location>
        <begin position="56"/>
        <end position="79"/>
    </location>
</feature>
<evidence type="ECO:0000256" key="3">
    <source>
        <dbReference type="ARBA" id="ARBA00022692"/>
    </source>
</evidence>
<dbReference type="InterPro" id="IPR032816">
    <property type="entry name" value="VTT_dom"/>
</dbReference>
<dbReference type="EMBL" id="JBHSHT010000002">
    <property type="protein sequence ID" value="MFC4825861.1"/>
    <property type="molecule type" value="Genomic_DNA"/>
</dbReference>
<keyword evidence="9" id="KW-1185">Reference proteome</keyword>
<keyword evidence="3 6" id="KW-0812">Transmembrane</keyword>
<organism evidence="8 9">
    <name type="scientific">Halorussus aquaticus</name>
    <dbReference type="NCBI Taxonomy" id="2953748"/>
    <lineage>
        <taxon>Archaea</taxon>
        <taxon>Methanobacteriati</taxon>
        <taxon>Methanobacteriota</taxon>
        <taxon>Stenosarchaea group</taxon>
        <taxon>Halobacteria</taxon>
        <taxon>Halobacteriales</taxon>
        <taxon>Haladaptataceae</taxon>
        <taxon>Halorussus</taxon>
    </lineage>
</organism>
<dbReference type="AlphaFoldDB" id="A0ABD5Q6K9"/>
<gene>
    <name evidence="8" type="ORF">ACFO9K_16520</name>
</gene>
<dbReference type="PANTHER" id="PTHR42709">
    <property type="entry name" value="ALKALINE PHOSPHATASE LIKE PROTEIN"/>
    <property type="match status" value="1"/>
</dbReference>
<comment type="caution">
    <text evidence="8">The sequence shown here is derived from an EMBL/GenBank/DDBJ whole genome shotgun (WGS) entry which is preliminary data.</text>
</comment>
<sequence length="171" mass="18018">MFQNLGEVALNLVEQYGYLAVALFTFLEASLLFPLLPSEVVVPGAAALLVGGPATFALFVASVCVGTTAGSLFAFHVFGERGRSALSGRGGHLRMSEERLERATGWFRRWGESSVLWGRLLPILRSVVSVPAGLAGMARWKFTLYSATGALAFGALVAIAVETGLSLVGIA</sequence>
<keyword evidence="2" id="KW-1003">Cell membrane</keyword>
<evidence type="ECO:0000256" key="4">
    <source>
        <dbReference type="ARBA" id="ARBA00022989"/>
    </source>
</evidence>
<feature type="transmembrane region" description="Helical" evidence="6">
    <location>
        <begin position="144"/>
        <end position="170"/>
    </location>
</feature>
<evidence type="ECO:0000256" key="6">
    <source>
        <dbReference type="SAM" id="Phobius"/>
    </source>
</evidence>
<evidence type="ECO:0000259" key="7">
    <source>
        <dbReference type="Pfam" id="PF09335"/>
    </source>
</evidence>
<dbReference type="InterPro" id="IPR051311">
    <property type="entry name" value="DedA_domain"/>
</dbReference>
<comment type="subcellular location">
    <subcellularLocation>
        <location evidence="1">Cell membrane</location>
        <topology evidence="1">Multi-pass membrane protein</topology>
    </subcellularLocation>
</comment>
<dbReference type="PANTHER" id="PTHR42709:SF6">
    <property type="entry name" value="UNDECAPRENYL PHOSPHATE TRANSPORTER A"/>
    <property type="match status" value="1"/>
</dbReference>
<feature type="domain" description="VTT" evidence="7">
    <location>
        <begin position="36"/>
        <end position="159"/>
    </location>
</feature>
<dbReference type="GeneID" id="73043411"/>
<proteinExistence type="predicted"/>
<evidence type="ECO:0000256" key="2">
    <source>
        <dbReference type="ARBA" id="ARBA00022475"/>
    </source>
</evidence>
<accession>A0ABD5Q6K9</accession>
<dbReference type="Proteomes" id="UP001595945">
    <property type="component" value="Unassembled WGS sequence"/>
</dbReference>